<dbReference type="Gene3D" id="1.10.10.10">
    <property type="entry name" value="Winged helix-like DNA-binding domain superfamily/Winged helix DNA-binding domain"/>
    <property type="match status" value="1"/>
</dbReference>
<evidence type="ECO:0000256" key="2">
    <source>
        <dbReference type="ARBA" id="ARBA00023125"/>
    </source>
</evidence>
<evidence type="ECO:0000313" key="5">
    <source>
        <dbReference type="EMBL" id="MTV83302.1"/>
    </source>
</evidence>
<dbReference type="CDD" id="cd07377">
    <property type="entry name" value="WHTH_GntR"/>
    <property type="match status" value="1"/>
</dbReference>
<evidence type="ECO:0000313" key="6">
    <source>
        <dbReference type="Proteomes" id="UP000466388"/>
    </source>
</evidence>
<dbReference type="Pfam" id="PF07729">
    <property type="entry name" value="FCD"/>
    <property type="match status" value="1"/>
</dbReference>
<dbReference type="SMART" id="SM00345">
    <property type="entry name" value="HTH_GNTR"/>
    <property type="match status" value="1"/>
</dbReference>
<dbReference type="InterPro" id="IPR036390">
    <property type="entry name" value="WH_DNA-bd_sf"/>
</dbReference>
<dbReference type="PROSITE" id="PS50949">
    <property type="entry name" value="HTH_GNTR"/>
    <property type="match status" value="1"/>
</dbReference>
<evidence type="ECO:0000256" key="1">
    <source>
        <dbReference type="ARBA" id="ARBA00023015"/>
    </source>
</evidence>
<dbReference type="InterPro" id="IPR011711">
    <property type="entry name" value="GntR_C"/>
</dbReference>
<comment type="caution">
    <text evidence="5">The sequence shown here is derived from an EMBL/GenBank/DDBJ whole genome shotgun (WGS) entry which is preliminary data.</text>
</comment>
<gene>
    <name evidence="5" type="ORF">GM612_11805</name>
</gene>
<dbReference type="AlphaFoldDB" id="A0A7X2XX68"/>
<keyword evidence="1" id="KW-0805">Transcription regulation</keyword>
<dbReference type="SUPFAM" id="SSF48008">
    <property type="entry name" value="GntR ligand-binding domain-like"/>
    <property type="match status" value="1"/>
</dbReference>
<dbReference type="InterPro" id="IPR008920">
    <property type="entry name" value="TF_FadR/GntR_C"/>
</dbReference>
<dbReference type="Proteomes" id="UP000466388">
    <property type="component" value="Unassembled WGS sequence"/>
</dbReference>
<accession>A0A7X2XX68</accession>
<proteinExistence type="predicted"/>
<sequence>MKNIDSMRDDAYQQIKYKIIHFEFMPGQKISEKTLSTEFHLGRTPVREALIRIEREGLIQVIPQSGTYITPIDMSEAEEGRFVRECIEPKIMMNAAVSITPASVAFLRNNLERQRITAENSQPDAFFDLDQSFHHEFYHTIGKDLAWDWLQINNTQLNRYRRLRLKELELDWNTLLNQHRQIFKSLMDKRLDDLNYFMAEHLHLMLVEKQKVLDAYPDYFVGYEK</sequence>
<keyword evidence="2" id="KW-0238">DNA-binding</keyword>
<keyword evidence="6" id="KW-1185">Reference proteome</keyword>
<keyword evidence="3" id="KW-0804">Transcription</keyword>
<organism evidence="5 6">
    <name type="scientific">Secundilactobacillus folii</name>
    <dbReference type="NCBI Taxonomy" id="2678357"/>
    <lineage>
        <taxon>Bacteria</taxon>
        <taxon>Bacillati</taxon>
        <taxon>Bacillota</taxon>
        <taxon>Bacilli</taxon>
        <taxon>Lactobacillales</taxon>
        <taxon>Lactobacillaceae</taxon>
        <taxon>Secundilactobacillus</taxon>
    </lineage>
</organism>
<evidence type="ECO:0000256" key="3">
    <source>
        <dbReference type="ARBA" id="ARBA00023163"/>
    </source>
</evidence>
<feature type="domain" description="HTH gntR-type" evidence="4">
    <location>
        <begin position="5"/>
        <end position="72"/>
    </location>
</feature>
<dbReference type="Pfam" id="PF00392">
    <property type="entry name" value="GntR"/>
    <property type="match status" value="1"/>
</dbReference>
<protein>
    <submittedName>
        <fullName evidence="5">GntR family transcriptional regulator</fullName>
    </submittedName>
</protein>
<dbReference type="PANTHER" id="PTHR43537">
    <property type="entry name" value="TRANSCRIPTIONAL REGULATOR, GNTR FAMILY"/>
    <property type="match status" value="1"/>
</dbReference>
<dbReference type="PANTHER" id="PTHR43537:SF6">
    <property type="entry name" value="HTH-TYPE TRANSCRIPTIONAL REPRESSOR RSPR"/>
    <property type="match status" value="1"/>
</dbReference>
<dbReference type="GO" id="GO:0003677">
    <property type="term" value="F:DNA binding"/>
    <property type="evidence" value="ECO:0007669"/>
    <property type="project" value="UniProtKB-KW"/>
</dbReference>
<dbReference type="GO" id="GO:0003700">
    <property type="term" value="F:DNA-binding transcription factor activity"/>
    <property type="evidence" value="ECO:0007669"/>
    <property type="project" value="InterPro"/>
</dbReference>
<name>A0A7X2XX68_9LACO</name>
<dbReference type="Gene3D" id="1.20.120.530">
    <property type="entry name" value="GntR ligand-binding domain-like"/>
    <property type="match status" value="1"/>
</dbReference>
<dbReference type="InterPro" id="IPR000524">
    <property type="entry name" value="Tscrpt_reg_HTH_GntR"/>
</dbReference>
<reference evidence="5 6" key="1">
    <citation type="submission" date="2019-11" db="EMBL/GenBank/DDBJ databases">
        <title>Lactobacillus sp. nov. CRM56-3, isolated from fermented tea leaves.</title>
        <authorList>
            <person name="Phuengjayaem S."/>
            <person name="Tanasupawat S."/>
        </authorList>
    </citation>
    <scope>NUCLEOTIDE SEQUENCE [LARGE SCALE GENOMIC DNA]</scope>
    <source>
        <strain evidence="5 6">CRM56-3</strain>
    </source>
</reference>
<dbReference type="InterPro" id="IPR036388">
    <property type="entry name" value="WH-like_DNA-bd_sf"/>
</dbReference>
<dbReference type="SUPFAM" id="SSF46785">
    <property type="entry name" value="Winged helix' DNA-binding domain"/>
    <property type="match status" value="1"/>
</dbReference>
<dbReference type="EMBL" id="WNJO01000024">
    <property type="protein sequence ID" value="MTV83302.1"/>
    <property type="molecule type" value="Genomic_DNA"/>
</dbReference>
<dbReference type="SMART" id="SM00895">
    <property type="entry name" value="FCD"/>
    <property type="match status" value="1"/>
</dbReference>
<dbReference type="RefSeq" id="WP_155432561.1">
    <property type="nucleotide sequence ID" value="NZ_WNJO01000024.1"/>
</dbReference>
<evidence type="ECO:0000259" key="4">
    <source>
        <dbReference type="PROSITE" id="PS50949"/>
    </source>
</evidence>